<proteinExistence type="predicted"/>
<evidence type="ECO:0000256" key="1">
    <source>
        <dbReference type="SAM" id="MobiDB-lite"/>
    </source>
</evidence>
<accession>A0ABQ9VLD5</accession>
<comment type="caution">
    <text evidence="2">The sequence shown here is derived from an EMBL/GenBank/DDBJ whole genome shotgun (WGS) entry which is preliminary data.</text>
</comment>
<reference evidence="2 3" key="1">
    <citation type="submission" date="2023-05" db="EMBL/GenBank/DDBJ databases">
        <title>B98-5 Cell Line De Novo Hybrid Assembly: An Optical Mapping Approach.</title>
        <authorList>
            <person name="Kananen K."/>
            <person name="Auerbach J.A."/>
            <person name="Kautto E."/>
            <person name="Blachly J.S."/>
        </authorList>
    </citation>
    <scope>NUCLEOTIDE SEQUENCE [LARGE SCALE GENOMIC DNA]</scope>
    <source>
        <strain evidence="2">B95-8</strain>
        <tissue evidence="2">Cell line</tissue>
    </source>
</reference>
<name>A0ABQ9VLD5_SAGOE</name>
<keyword evidence="3" id="KW-1185">Reference proteome</keyword>
<organism evidence="2 3">
    <name type="scientific">Saguinus oedipus</name>
    <name type="common">Cotton-top tamarin</name>
    <name type="synonym">Oedipomidas oedipus</name>
    <dbReference type="NCBI Taxonomy" id="9490"/>
    <lineage>
        <taxon>Eukaryota</taxon>
        <taxon>Metazoa</taxon>
        <taxon>Chordata</taxon>
        <taxon>Craniata</taxon>
        <taxon>Vertebrata</taxon>
        <taxon>Euteleostomi</taxon>
        <taxon>Mammalia</taxon>
        <taxon>Eutheria</taxon>
        <taxon>Euarchontoglires</taxon>
        <taxon>Primates</taxon>
        <taxon>Haplorrhini</taxon>
        <taxon>Platyrrhini</taxon>
        <taxon>Cebidae</taxon>
        <taxon>Callitrichinae</taxon>
        <taxon>Saguinus</taxon>
    </lineage>
</organism>
<evidence type="ECO:0000313" key="3">
    <source>
        <dbReference type="Proteomes" id="UP001266305"/>
    </source>
</evidence>
<dbReference type="Proteomes" id="UP001266305">
    <property type="component" value="Unassembled WGS sequence"/>
</dbReference>
<protein>
    <submittedName>
        <fullName evidence="2">Uncharacterized protein</fullName>
    </submittedName>
</protein>
<dbReference type="EMBL" id="JASSZA010000005">
    <property type="protein sequence ID" value="KAK2109975.1"/>
    <property type="molecule type" value="Genomic_DNA"/>
</dbReference>
<feature type="compositionally biased region" description="Basic and acidic residues" evidence="1">
    <location>
        <begin position="128"/>
        <end position="139"/>
    </location>
</feature>
<gene>
    <name evidence="2" type="ORF">P7K49_009721</name>
</gene>
<feature type="region of interest" description="Disordered" evidence="1">
    <location>
        <begin position="1"/>
        <end position="139"/>
    </location>
</feature>
<sequence>MPGVGGGQRKVTESCFPSSRGTKSPRGVAARTGGSDVCTWPAQHSCGRGRGSPASVFPEDTRIPGARSGREDEALHQGPGLTSLAAFPGASVSPDGESDTKRPAVDLPGALTSSGGGDVADSPGKSRMSADFERWRAVA</sequence>
<evidence type="ECO:0000313" key="2">
    <source>
        <dbReference type="EMBL" id="KAK2109975.1"/>
    </source>
</evidence>